<evidence type="ECO:0000256" key="5">
    <source>
        <dbReference type="ARBA" id="ARBA00023001"/>
    </source>
</evidence>
<dbReference type="EMBL" id="JAMXQS010000007">
    <property type="protein sequence ID" value="MCO6050982.1"/>
    <property type="molecule type" value="Genomic_DNA"/>
</dbReference>
<evidence type="ECO:0000256" key="8">
    <source>
        <dbReference type="PROSITE-ProRule" id="PRU10058"/>
    </source>
</evidence>
<dbReference type="RefSeq" id="WP_252820124.1">
    <property type="nucleotide sequence ID" value="NZ_JAMXQS010000007.1"/>
</dbReference>
<evidence type="ECO:0000256" key="4">
    <source>
        <dbReference type="ARBA" id="ARBA00022801"/>
    </source>
</evidence>
<comment type="caution">
    <text evidence="11">The sequence shown here is derived from an EMBL/GenBank/DDBJ whole genome shotgun (WGS) entry which is preliminary data.</text>
</comment>
<keyword evidence="7 9" id="KW-0119">Carbohydrate metabolism</keyword>
<reference evidence="11 12" key="1">
    <citation type="submission" date="2022-06" db="EMBL/GenBank/DDBJ databases">
        <title>Mesorhizobium sp. strain RP14 Genome sequencing and assembly.</title>
        <authorList>
            <person name="Kim I."/>
        </authorList>
    </citation>
    <scope>NUCLEOTIDE SEQUENCE [LARGE SCALE GENOMIC DNA]</scope>
    <source>
        <strain evidence="12">RP14(2022)</strain>
    </source>
</reference>
<dbReference type="InterPro" id="IPR012341">
    <property type="entry name" value="6hp_glycosidase-like_sf"/>
</dbReference>
<comment type="similarity">
    <text evidence="2 9">Belongs to the glycosyl hydrolase 8 (cellulase D) family.</text>
</comment>
<evidence type="ECO:0000256" key="1">
    <source>
        <dbReference type="ARBA" id="ARBA00000966"/>
    </source>
</evidence>
<proteinExistence type="inferred from homology"/>
<evidence type="ECO:0000256" key="9">
    <source>
        <dbReference type="RuleBase" id="RU361167"/>
    </source>
</evidence>
<name>A0ABT1C822_9HYPH</name>
<dbReference type="GO" id="GO:0016787">
    <property type="term" value="F:hydrolase activity"/>
    <property type="evidence" value="ECO:0007669"/>
    <property type="project" value="UniProtKB-KW"/>
</dbReference>
<feature type="signal peptide" evidence="10">
    <location>
        <begin position="1"/>
        <end position="23"/>
    </location>
</feature>
<evidence type="ECO:0000256" key="6">
    <source>
        <dbReference type="ARBA" id="ARBA00023295"/>
    </source>
</evidence>
<keyword evidence="4 9" id="KW-0378">Hydrolase</keyword>
<dbReference type="InterPro" id="IPR008928">
    <property type="entry name" value="6-hairpin_glycosidase_sf"/>
</dbReference>
<keyword evidence="6 9" id="KW-0326">Glycosidase</keyword>
<feature type="active site" description="Nucleophile" evidence="8">
    <location>
        <position position="116"/>
    </location>
</feature>
<sequence>MKAFLRILALGAALISGIGAAYAQNNAISSADWNAYKAKFLDGSGRIVDDANGNISHSEGQGYGLLLAYLAGARADFDLIWSFTKTELLLRDDGLAVWKWEPNANPHVTDPNNATDGDMLIAYALGLAGESWRRQDLLDAGKGIADAIGRAALLRDGKEVLILPAANGFGAKDRTDGPVINISYWVFEAFPVLSNLAPNVDWQALRSAGLGLARDIKLGNAQMPPDWLSLNGEPKPADGFPAEFGYNAIRIPLYLMRAGIDDRKTLEPLLKGMTDGQGNPRTVLLTNVTKDVLSDPGYRMILAMGACVLDRTPIPNELKTFQPTNYYPSTLQLLALSFVARRHGECL</sequence>
<evidence type="ECO:0000313" key="11">
    <source>
        <dbReference type="EMBL" id="MCO6050982.1"/>
    </source>
</evidence>
<evidence type="ECO:0000313" key="12">
    <source>
        <dbReference type="Proteomes" id="UP001205906"/>
    </source>
</evidence>
<dbReference type="Gene3D" id="1.50.10.10">
    <property type="match status" value="1"/>
</dbReference>
<dbReference type="PRINTS" id="PR00735">
    <property type="entry name" value="GLHYDRLASE8"/>
</dbReference>
<dbReference type="Pfam" id="PF01270">
    <property type="entry name" value="Glyco_hydro_8"/>
    <property type="match status" value="1"/>
</dbReference>
<evidence type="ECO:0000256" key="3">
    <source>
        <dbReference type="ARBA" id="ARBA00022729"/>
    </source>
</evidence>
<evidence type="ECO:0000256" key="10">
    <source>
        <dbReference type="SAM" id="SignalP"/>
    </source>
</evidence>
<feature type="chain" id="PRO_5045956282" description="Glucanase" evidence="10">
    <location>
        <begin position="24"/>
        <end position="347"/>
    </location>
</feature>
<comment type="catalytic activity">
    <reaction evidence="1">
        <text>Endohydrolysis of (1-&gt;4)-beta-D-glucosidic linkages in cellulose, lichenin and cereal beta-D-glucans.</text>
        <dbReference type="EC" id="3.2.1.4"/>
    </reaction>
</comment>
<protein>
    <recommendedName>
        <fullName evidence="9">Glucanase</fullName>
        <ecNumber evidence="9">3.2.1.-</ecNumber>
    </recommendedName>
</protein>
<dbReference type="InterPro" id="IPR019834">
    <property type="entry name" value="Glyco_hydro_8_CS"/>
</dbReference>
<keyword evidence="3 10" id="KW-0732">Signal</keyword>
<keyword evidence="5" id="KW-0136">Cellulose degradation</keyword>
<gene>
    <name evidence="11" type="ORF">NGM99_14455</name>
</gene>
<keyword evidence="7 9" id="KW-0624">Polysaccharide degradation</keyword>
<dbReference type="Proteomes" id="UP001205906">
    <property type="component" value="Unassembled WGS sequence"/>
</dbReference>
<evidence type="ECO:0000256" key="7">
    <source>
        <dbReference type="ARBA" id="ARBA00023326"/>
    </source>
</evidence>
<keyword evidence="12" id="KW-1185">Reference proteome</keyword>
<dbReference type="EC" id="3.2.1.-" evidence="9"/>
<dbReference type="SUPFAM" id="SSF48208">
    <property type="entry name" value="Six-hairpin glycosidases"/>
    <property type="match status" value="1"/>
</dbReference>
<accession>A0ABT1C822</accession>
<dbReference type="InterPro" id="IPR002037">
    <property type="entry name" value="Glyco_hydro_8"/>
</dbReference>
<organism evidence="11 12">
    <name type="scientific">Mesorhizobium liriopis</name>
    <dbReference type="NCBI Taxonomy" id="2953882"/>
    <lineage>
        <taxon>Bacteria</taxon>
        <taxon>Pseudomonadati</taxon>
        <taxon>Pseudomonadota</taxon>
        <taxon>Alphaproteobacteria</taxon>
        <taxon>Hyphomicrobiales</taxon>
        <taxon>Phyllobacteriaceae</taxon>
        <taxon>Mesorhizobium</taxon>
    </lineage>
</organism>
<evidence type="ECO:0000256" key="2">
    <source>
        <dbReference type="ARBA" id="ARBA00009209"/>
    </source>
</evidence>
<dbReference type="PROSITE" id="PS00812">
    <property type="entry name" value="GLYCOSYL_HYDROL_F8"/>
    <property type="match status" value="1"/>
</dbReference>